<comment type="caution">
    <text evidence="1">The sequence shown here is derived from an EMBL/GenBank/DDBJ whole genome shotgun (WGS) entry which is preliminary data.</text>
</comment>
<reference evidence="2" key="1">
    <citation type="journal article" date="2019" name="Int. J. Syst. Evol. Microbiol.">
        <title>The Global Catalogue of Microorganisms (GCM) 10K type strain sequencing project: providing services to taxonomists for standard genome sequencing and annotation.</title>
        <authorList>
            <consortium name="The Broad Institute Genomics Platform"/>
            <consortium name="The Broad Institute Genome Sequencing Center for Infectious Disease"/>
            <person name="Wu L."/>
            <person name="Ma J."/>
        </authorList>
    </citation>
    <scope>NUCLEOTIDE SEQUENCE [LARGE SCALE GENOMIC DNA]</scope>
    <source>
        <strain evidence="2">JCM 32148</strain>
    </source>
</reference>
<keyword evidence="2" id="KW-1185">Reference proteome</keyword>
<dbReference type="Proteomes" id="UP001597053">
    <property type="component" value="Unassembled WGS sequence"/>
</dbReference>
<dbReference type="EMBL" id="JBHTHM010000945">
    <property type="protein sequence ID" value="MFD0785691.1"/>
    <property type="molecule type" value="Genomic_DNA"/>
</dbReference>
<sequence>VLFSRAVRGGRATVEELTKVAAHWCEEQGIEVIASRVGSRGWREAVADVNEGSADLVVVPSVERLGFGKQVFDRIAAVRRAGGDVAGPGVRIDADGRLVAGSTGEM</sequence>
<evidence type="ECO:0000313" key="1">
    <source>
        <dbReference type="EMBL" id="MFD0785691.1"/>
    </source>
</evidence>
<proteinExistence type="predicted"/>
<feature type="non-terminal residue" evidence="1">
    <location>
        <position position="1"/>
    </location>
</feature>
<accession>A0ABW3A547</accession>
<name>A0ABW3A547_9ACTN</name>
<evidence type="ECO:0000313" key="2">
    <source>
        <dbReference type="Proteomes" id="UP001597053"/>
    </source>
</evidence>
<gene>
    <name evidence="1" type="ORF">ACFQZ8_17435</name>
</gene>
<organism evidence="1 2">
    <name type="scientific">Micromonospora azadirachtae</name>
    <dbReference type="NCBI Taxonomy" id="1970735"/>
    <lineage>
        <taxon>Bacteria</taxon>
        <taxon>Bacillati</taxon>
        <taxon>Actinomycetota</taxon>
        <taxon>Actinomycetes</taxon>
        <taxon>Micromonosporales</taxon>
        <taxon>Micromonosporaceae</taxon>
        <taxon>Micromonospora</taxon>
    </lineage>
</organism>
<protein>
    <submittedName>
        <fullName evidence="1">Uncharacterized protein</fullName>
    </submittedName>
</protein>